<accession>A0A563DGC5</accession>
<evidence type="ECO:0000313" key="2">
    <source>
        <dbReference type="Proteomes" id="UP000319499"/>
    </source>
</evidence>
<dbReference type="GO" id="GO:0016788">
    <property type="term" value="F:hydrolase activity, acting on ester bonds"/>
    <property type="evidence" value="ECO:0007669"/>
    <property type="project" value="UniProtKB-ARBA"/>
</dbReference>
<dbReference type="InterPro" id="IPR036514">
    <property type="entry name" value="SGNH_hydro_sf"/>
</dbReference>
<comment type="caution">
    <text evidence="1">The sequence shown here is derived from an EMBL/GenBank/DDBJ whole genome shotgun (WGS) entry which is preliminary data.</text>
</comment>
<dbReference type="OrthoDB" id="651233at2"/>
<proteinExistence type="predicted"/>
<dbReference type="Gene3D" id="3.40.50.1110">
    <property type="entry name" value="SGNH hydrolase"/>
    <property type="match status" value="1"/>
</dbReference>
<sequence>MKKLLLFTLIINFYLISCKSGDKNESTKQEEITYKKPTPPKSEGPIRVLFVGNSHTEFIISYPKILEALAKANDKKVEIETLLEMGVSVDKILSYNKSKAEKLFAKKDTDGNYFDYVIIQESTPVAIDETDEYLNDSKKVIELISKNSPEVATYIYELASPFNVTDSDFNSIKDHLSKRAQEVAKQLTNAEVLPIGTILASAYNNDKGYTAVKDGKDLLRNTDNSKHPLNDAGFLNSIVIYKFLFGETPKIPNQLPLAKGNEPGNFILQDVDKAVSNPKALEEIAASFK</sequence>
<protein>
    <submittedName>
        <fullName evidence="1">Uncharacterized protein</fullName>
    </submittedName>
</protein>
<dbReference type="SUPFAM" id="SSF52266">
    <property type="entry name" value="SGNH hydrolase"/>
    <property type="match status" value="1"/>
</dbReference>
<organism evidence="1 2">
    <name type="scientific">Apibacter muscae</name>
    <dbReference type="NCBI Taxonomy" id="2509004"/>
    <lineage>
        <taxon>Bacteria</taxon>
        <taxon>Pseudomonadati</taxon>
        <taxon>Bacteroidota</taxon>
        <taxon>Flavobacteriia</taxon>
        <taxon>Flavobacteriales</taxon>
        <taxon>Weeksellaceae</taxon>
        <taxon>Apibacter</taxon>
    </lineage>
</organism>
<dbReference type="AlphaFoldDB" id="A0A563DGC5"/>
<evidence type="ECO:0000313" key="1">
    <source>
        <dbReference type="EMBL" id="TWP29119.1"/>
    </source>
</evidence>
<dbReference type="EMBL" id="SELH01000016">
    <property type="protein sequence ID" value="TWP29119.1"/>
    <property type="molecule type" value="Genomic_DNA"/>
</dbReference>
<dbReference type="Proteomes" id="UP000319499">
    <property type="component" value="Unassembled WGS sequence"/>
</dbReference>
<gene>
    <name evidence="1" type="ORF">ETU09_04565</name>
</gene>
<name>A0A563DGC5_9FLAO</name>
<reference evidence="1 2" key="1">
    <citation type="submission" date="2019-02" db="EMBL/GenBank/DDBJ databases">
        <title>Apibacter muscae sp. nov.: a novel member of the house fly microbiota.</title>
        <authorList>
            <person name="Park R."/>
        </authorList>
    </citation>
    <scope>NUCLEOTIDE SEQUENCE [LARGE SCALE GENOMIC DNA]</scope>
    <source>
        <strain evidence="1 2">AL1</strain>
    </source>
</reference>
<keyword evidence="2" id="KW-1185">Reference proteome</keyword>